<dbReference type="Pfam" id="PF00702">
    <property type="entry name" value="Hydrolase"/>
    <property type="match status" value="1"/>
</dbReference>
<keyword evidence="1" id="KW-0378">Hydrolase</keyword>
<dbReference type="PANTHER" id="PTHR43611">
    <property type="entry name" value="ALPHA-D-GLUCOSE 1-PHOSPHATE PHOSPHATASE"/>
    <property type="match status" value="1"/>
</dbReference>
<evidence type="ECO:0000313" key="2">
    <source>
        <dbReference type="Proteomes" id="UP000189733"/>
    </source>
</evidence>
<keyword evidence="2" id="KW-1185">Reference proteome</keyword>
<proteinExistence type="predicted"/>
<sequence length="212" mass="24224">MSASARKNCDAVIFDFGGVLAEEGFFNGFMALGERYGKDGKELGDIAVDIVRKDGFAVGRIDEKEFWTRFRERTGISDSDAFLRHEILSRFIIRDFMFAYVEQLSKAGYKVAILSDQTNWLDEMNESKGFYRFFDVVHNSYRTGTTKKELKAFTALLEELDLAPERALFVDDFAGHIRRAQSLGLKTILYTDRESFEKEFLALCPDLGKEQG</sequence>
<dbReference type="OrthoDB" id="9788657at2"/>
<dbReference type="STRING" id="1121442.SAMN02745702_00636"/>
<dbReference type="InterPro" id="IPR023214">
    <property type="entry name" value="HAD_sf"/>
</dbReference>
<dbReference type="PRINTS" id="PR00413">
    <property type="entry name" value="HADHALOGNASE"/>
</dbReference>
<evidence type="ECO:0000313" key="1">
    <source>
        <dbReference type="EMBL" id="SKA66642.1"/>
    </source>
</evidence>
<accession>A0A1T4VNT3</accession>
<organism evidence="1 2">
    <name type="scientific">Desulfobaculum bizertense DSM 18034</name>
    <dbReference type="NCBI Taxonomy" id="1121442"/>
    <lineage>
        <taxon>Bacteria</taxon>
        <taxon>Pseudomonadati</taxon>
        <taxon>Thermodesulfobacteriota</taxon>
        <taxon>Desulfovibrionia</taxon>
        <taxon>Desulfovibrionales</taxon>
        <taxon>Desulfovibrionaceae</taxon>
        <taxon>Desulfobaculum</taxon>
    </lineage>
</organism>
<name>A0A1T4VNT3_9BACT</name>
<dbReference type="InterPro" id="IPR036412">
    <property type="entry name" value="HAD-like_sf"/>
</dbReference>
<dbReference type="RefSeq" id="WP_078683956.1">
    <property type="nucleotide sequence ID" value="NZ_FUYA01000002.1"/>
</dbReference>
<dbReference type="Gene3D" id="1.10.150.240">
    <property type="entry name" value="Putative phosphatase, domain 2"/>
    <property type="match status" value="1"/>
</dbReference>
<gene>
    <name evidence="1" type="ORF">SAMN02745702_00636</name>
</gene>
<dbReference type="SUPFAM" id="SSF56784">
    <property type="entry name" value="HAD-like"/>
    <property type="match status" value="1"/>
</dbReference>
<protein>
    <submittedName>
        <fullName evidence="1">Putative hydrolase of the HAD superfamily</fullName>
    </submittedName>
</protein>
<dbReference type="Gene3D" id="3.40.50.1000">
    <property type="entry name" value="HAD superfamily/HAD-like"/>
    <property type="match status" value="1"/>
</dbReference>
<dbReference type="SFLD" id="SFLDS00003">
    <property type="entry name" value="Haloacid_Dehalogenase"/>
    <property type="match status" value="1"/>
</dbReference>
<dbReference type="GO" id="GO:0016787">
    <property type="term" value="F:hydrolase activity"/>
    <property type="evidence" value="ECO:0007669"/>
    <property type="project" value="UniProtKB-KW"/>
</dbReference>
<dbReference type="NCBIfam" id="TIGR01509">
    <property type="entry name" value="HAD-SF-IA-v3"/>
    <property type="match status" value="1"/>
</dbReference>
<dbReference type="SFLD" id="SFLDG01129">
    <property type="entry name" value="C1.5:_HAD__Beta-PGM__Phosphata"/>
    <property type="match status" value="1"/>
</dbReference>
<dbReference type="AlphaFoldDB" id="A0A1T4VNT3"/>
<dbReference type="PANTHER" id="PTHR43611:SF3">
    <property type="entry name" value="FLAVIN MONONUCLEOTIDE HYDROLASE 1, CHLOROPLATIC"/>
    <property type="match status" value="1"/>
</dbReference>
<dbReference type="CDD" id="cd02603">
    <property type="entry name" value="HAD_sEH-N_like"/>
    <property type="match status" value="1"/>
</dbReference>
<dbReference type="Proteomes" id="UP000189733">
    <property type="component" value="Unassembled WGS sequence"/>
</dbReference>
<dbReference type="InterPro" id="IPR023198">
    <property type="entry name" value="PGP-like_dom2"/>
</dbReference>
<reference evidence="1 2" key="1">
    <citation type="submission" date="2017-02" db="EMBL/GenBank/DDBJ databases">
        <authorList>
            <person name="Peterson S.W."/>
        </authorList>
    </citation>
    <scope>NUCLEOTIDE SEQUENCE [LARGE SCALE GENOMIC DNA]</scope>
    <source>
        <strain evidence="1 2">DSM 18034</strain>
    </source>
</reference>
<dbReference type="EMBL" id="FUYA01000002">
    <property type="protein sequence ID" value="SKA66642.1"/>
    <property type="molecule type" value="Genomic_DNA"/>
</dbReference>
<dbReference type="InterPro" id="IPR006439">
    <property type="entry name" value="HAD-SF_hydro_IA"/>
</dbReference>